<dbReference type="eggNOG" id="COG1196">
    <property type="taxonomic scope" value="Bacteria"/>
</dbReference>
<dbReference type="KEGG" id="caci:CLOAM1586"/>
<protein>
    <recommendedName>
        <fullName evidence="6">DUF4175 domain-containing protein</fullName>
    </recommendedName>
</protein>
<name>B0VFY3_CLOAI</name>
<feature type="coiled-coil region" evidence="1">
    <location>
        <begin position="498"/>
        <end position="578"/>
    </location>
</feature>
<gene>
    <name evidence="4" type="ordered locus">CLOAM1586</name>
</gene>
<keyword evidence="3" id="KW-0472">Membrane</keyword>
<dbReference type="STRING" id="459349.CLOAM1586"/>
<keyword evidence="3" id="KW-1133">Transmembrane helix</keyword>
<dbReference type="HOGENOM" id="CLU_008611_0_0_0"/>
<reference evidence="4 5" key="1">
    <citation type="journal article" date="2008" name="J. Bacteriol.">
        <title>'Candidatus Cloacamonas acidaminovorans': genome sequence reconstruction provides a first glimpse of a new bacterial division.</title>
        <authorList>
            <person name="Pelletier E."/>
            <person name="Kreimeyer A."/>
            <person name="Bocs S."/>
            <person name="Rouy Z."/>
            <person name="Gyapay G."/>
            <person name="Chouari R."/>
            <person name="Riviere D."/>
            <person name="Ganesan A."/>
            <person name="Daegelen P."/>
            <person name="Sghir A."/>
            <person name="Cohen G.N."/>
            <person name="Medigue C."/>
            <person name="Weissenbach J."/>
            <person name="Le Paslier D."/>
        </authorList>
    </citation>
    <scope>NUCLEOTIDE SEQUENCE [LARGE SCALE GENOMIC DNA]</scope>
    <source>
        <strain evidence="5">Evry</strain>
    </source>
</reference>
<feature type="region of interest" description="Disordered" evidence="2">
    <location>
        <begin position="740"/>
        <end position="761"/>
    </location>
</feature>
<evidence type="ECO:0008006" key="6">
    <source>
        <dbReference type="Google" id="ProtNLM"/>
    </source>
</evidence>
<keyword evidence="5" id="KW-1185">Reference proteome</keyword>
<sequence length="1094" mass="127696">MLYRTKIFQRRGEDKKMSDLTKYIQKYRQRINLRFALQAIIKALISFLLALHLYFLLWLNLPSQSMALFYANIGIRTCLILVIIYFILSGYHNFWHNLAVARFLDRQIDFKDDLFQNTLELAEKEKDSPIVENLGTMAKKRIEENRYKIPALYPSWVVFAILFLILGLGTIWAYSYEDFRLAFKQFYTNQGQEVIYKNFIELSPGNLTIGRNEAVEIKILNPDPRLKHRLFYRIDKQWRELGLADNRYIFQRLDNSIEYYAENEVCKSPVFKIQVLDEPIVKKWFVQYNPPAYSGLPTWTDTLSYGNIEGLKHSRVKLSLTTNIPVESAVMVFDDASRLPLQAIDKNNYITQLAIEKPCSWYLELTDALGRKSKPEEKHIRILEDNPPEINITFPGQDVNLNQNMLLPLIIEADDDYGLKNCTLSIQIMTSEPQVVNVQSVIPGKMFVTDFLLDLKDANLFPGDVVTYWATIYDNSPEQQKAESTRFKARFPSIEEIYREIEAREQEKKTELETALQKSKDLQKEFENKRRELLKQDNPKWEDKKQLEKILQEQENLSEQVQNIADNYQELINKMQANETLSPETLQKMQKIQELMQEINNEDLQKAMEKFSNTLQNIKPEDLKKAMENFKFSMEDFSKKIEQTLALLESIKKEQAIQKALQISEEMEKMQKTLSERTMDEKQNYKDLASDQKQISDTYDKLQQELDKIDKMLESPRDNQVINQLKDLKQDMQNSNLKQDLQNSQNALSQNQRSQSLSAQNQAMEKMRRFSLKLNQMKESMGGGNQQRTMQAIQTAIRELLIFSKQHEATASRYRNDPYVIVQDLIAQSEGIQISLNKMFRETQVLMIIPPKFFIDVNETNSAYRNIFSYINESQFYQIPNALNSVQKGINLMVYDLMQALQNASSGTGSGGGGMQSLLQMLEQMSQEQMAMNILTEQLFLQMQAQGGKMDSAMQQQIQRLAEDHERLAENLKRALQNNPEAQKQGNVLKQITEEMDAITRQLKNNQLNPDILERQERIISKMLDAQRSINKREFTEKRKAETGEDMPYKGNTKIDLEALRRSGLLEEGLRAYPKEYQQVIMQYLKELNEVINK</sequence>
<keyword evidence="1" id="KW-0175">Coiled coil</keyword>
<keyword evidence="3" id="KW-0812">Transmembrane</keyword>
<evidence type="ECO:0000256" key="3">
    <source>
        <dbReference type="SAM" id="Phobius"/>
    </source>
</evidence>
<evidence type="ECO:0000313" key="5">
    <source>
        <dbReference type="Proteomes" id="UP000002019"/>
    </source>
</evidence>
<dbReference type="EMBL" id="CU466930">
    <property type="protein sequence ID" value="CAO81425.1"/>
    <property type="molecule type" value="Genomic_DNA"/>
</dbReference>
<evidence type="ECO:0000313" key="4">
    <source>
        <dbReference type="EMBL" id="CAO81425.1"/>
    </source>
</evidence>
<dbReference type="AlphaFoldDB" id="B0VFY3"/>
<proteinExistence type="predicted"/>
<evidence type="ECO:0000256" key="2">
    <source>
        <dbReference type="SAM" id="MobiDB-lite"/>
    </source>
</evidence>
<dbReference type="Proteomes" id="UP000002019">
    <property type="component" value="Chromosome"/>
</dbReference>
<evidence type="ECO:0000256" key="1">
    <source>
        <dbReference type="SAM" id="Coils"/>
    </source>
</evidence>
<feature type="transmembrane region" description="Helical" evidence="3">
    <location>
        <begin position="67"/>
        <end position="88"/>
    </location>
</feature>
<organism evidence="4 5">
    <name type="scientific">Cloacimonas acidaminovorans (strain Evry)</name>
    <dbReference type="NCBI Taxonomy" id="459349"/>
    <lineage>
        <taxon>Bacteria</taxon>
        <taxon>Pseudomonadati</taxon>
        <taxon>Candidatus Cloacimonadota</taxon>
        <taxon>Candidatus Cloacimonadia</taxon>
        <taxon>Candidatus Cloacimonadales</taxon>
        <taxon>Candidatus Cloacimonadaceae</taxon>
        <taxon>Candidatus Cloacimonas</taxon>
    </lineage>
</organism>
<feature type="transmembrane region" description="Helical" evidence="3">
    <location>
        <begin position="35"/>
        <end position="55"/>
    </location>
</feature>
<feature type="transmembrane region" description="Helical" evidence="3">
    <location>
        <begin position="151"/>
        <end position="174"/>
    </location>
</feature>
<feature type="compositionally biased region" description="Low complexity" evidence="2">
    <location>
        <begin position="741"/>
        <end position="761"/>
    </location>
</feature>
<accession>B0VFY3</accession>
<feature type="coiled-coil region" evidence="1">
    <location>
        <begin position="951"/>
        <end position="1009"/>
    </location>
</feature>